<evidence type="ECO:0000256" key="1">
    <source>
        <dbReference type="SAM" id="MobiDB-lite"/>
    </source>
</evidence>
<accession>A0A0A9CWR8</accession>
<evidence type="ECO:0000313" key="2">
    <source>
        <dbReference type="EMBL" id="JAD75937.1"/>
    </source>
</evidence>
<name>A0A0A9CWR8_ARUDO</name>
<organism evidence="2">
    <name type="scientific">Arundo donax</name>
    <name type="common">Giant reed</name>
    <name type="synonym">Donax arundinaceus</name>
    <dbReference type="NCBI Taxonomy" id="35708"/>
    <lineage>
        <taxon>Eukaryota</taxon>
        <taxon>Viridiplantae</taxon>
        <taxon>Streptophyta</taxon>
        <taxon>Embryophyta</taxon>
        <taxon>Tracheophyta</taxon>
        <taxon>Spermatophyta</taxon>
        <taxon>Magnoliopsida</taxon>
        <taxon>Liliopsida</taxon>
        <taxon>Poales</taxon>
        <taxon>Poaceae</taxon>
        <taxon>PACMAD clade</taxon>
        <taxon>Arundinoideae</taxon>
        <taxon>Arundineae</taxon>
        <taxon>Arundo</taxon>
    </lineage>
</organism>
<dbReference type="AlphaFoldDB" id="A0A0A9CWR8"/>
<feature type="region of interest" description="Disordered" evidence="1">
    <location>
        <begin position="1"/>
        <end position="63"/>
    </location>
</feature>
<feature type="compositionally biased region" description="Polar residues" evidence="1">
    <location>
        <begin position="29"/>
        <end position="38"/>
    </location>
</feature>
<reference evidence="2" key="1">
    <citation type="submission" date="2014-09" db="EMBL/GenBank/DDBJ databases">
        <authorList>
            <person name="Magalhaes I.L.F."/>
            <person name="Oliveira U."/>
            <person name="Santos F.R."/>
            <person name="Vidigal T.H.D.A."/>
            <person name="Brescovit A.D."/>
            <person name="Santos A.J."/>
        </authorList>
    </citation>
    <scope>NUCLEOTIDE SEQUENCE</scope>
    <source>
        <tissue evidence="2">Shoot tissue taken approximately 20 cm above the soil surface</tissue>
    </source>
</reference>
<sequence length="88" mass="9513">MPQSGDTSIRIARFSQGRPRPLPPPRPQTAHQIRSLTSVAAAAAAATHTHHELGTRTTSSPRGIRRGWIEGKQLGIAGGEVIWVTKRD</sequence>
<proteinExistence type="predicted"/>
<protein>
    <submittedName>
        <fullName evidence="2">Uncharacterized protein</fullName>
    </submittedName>
</protein>
<reference evidence="2" key="2">
    <citation type="journal article" date="2015" name="Data Brief">
        <title>Shoot transcriptome of the giant reed, Arundo donax.</title>
        <authorList>
            <person name="Barrero R.A."/>
            <person name="Guerrero F.D."/>
            <person name="Moolhuijzen P."/>
            <person name="Goolsby J.A."/>
            <person name="Tidwell J."/>
            <person name="Bellgard S.E."/>
            <person name="Bellgard M.I."/>
        </authorList>
    </citation>
    <scope>NUCLEOTIDE SEQUENCE</scope>
    <source>
        <tissue evidence="2">Shoot tissue taken approximately 20 cm above the soil surface</tissue>
    </source>
</reference>
<dbReference type="EMBL" id="GBRH01221958">
    <property type="protein sequence ID" value="JAD75937.1"/>
    <property type="molecule type" value="Transcribed_RNA"/>
</dbReference>